<protein>
    <recommendedName>
        <fullName evidence="3">Transposase DDE domain-containing protein</fullName>
    </recommendedName>
</protein>
<sequence>MPKAITALAKLVQPLSVVVQFFTADDGYQINSRPRRAQRGRRSLNG</sequence>
<name>A0ABX7BV47_9HYPH</name>
<gene>
    <name evidence="1" type="ORF">JI749_11045</name>
</gene>
<dbReference type="RefSeq" id="WP_201653500.1">
    <property type="nucleotide sequence ID" value="NZ_CP068047.1"/>
</dbReference>
<dbReference type="Proteomes" id="UP000595460">
    <property type="component" value="Chromosome"/>
</dbReference>
<accession>A0ABX7BV47</accession>
<keyword evidence="2" id="KW-1185">Reference proteome</keyword>
<reference evidence="1 2" key="1">
    <citation type="submission" date="2021-01" db="EMBL/GenBank/DDBJ databases">
        <title>Genome seq and assembly of Devosia sp. G19.</title>
        <authorList>
            <person name="Chhetri G."/>
        </authorList>
    </citation>
    <scope>NUCLEOTIDE SEQUENCE [LARGE SCALE GENOMIC DNA]</scope>
    <source>
        <strain evidence="1 2">G19</strain>
    </source>
</reference>
<evidence type="ECO:0000313" key="2">
    <source>
        <dbReference type="Proteomes" id="UP000595460"/>
    </source>
</evidence>
<dbReference type="EMBL" id="CP068047">
    <property type="protein sequence ID" value="QQR34914.1"/>
    <property type="molecule type" value="Genomic_DNA"/>
</dbReference>
<evidence type="ECO:0000313" key="1">
    <source>
        <dbReference type="EMBL" id="QQR34914.1"/>
    </source>
</evidence>
<organism evidence="1 2">
    <name type="scientific">Devosia oryziradicis</name>
    <dbReference type="NCBI Taxonomy" id="2801335"/>
    <lineage>
        <taxon>Bacteria</taxon>
        <taxon>Pseudomonadati</taxon>
        <taxon>Pseudomonadota</taxon>
        <taxon>Alphaproteobacteria</taxon>
        <taxon>Hyphomicrobiales</taxon>
        <taxon>Devosiaceae</taxon>
        <taxon>Devosia</taxon>
    </lineage>
</organism>
<proteinExistence type="predicted"/>
<evidence type="ECO:0008006" key="3">
    <source>
        <dbReference type="Google" id="ProtNLM"/>
    </source>
</evidence>